<proteinExistence type="predicted"/>
<keyword evidence="1" id="KW-0175">Coiled coil</keyword>
<accession>A0A6C0B089</accession>
<evidence type="ECO:0000256" key="1">
    <source>
        <dbReference type="SAM" id="Coils"/>
    </source>
</evidence>
<dbReference type="AlphaFoldDB" id="A0A6C0B089"/>
<name>A0A6C0B089_9ZZZZ</name>
<sequence>MNNTTNIEFITTENIEMLWEIITEDGIASFLKKEQSREFFIIEAKNFFETEKDKYSSLILMNKQFISNIMIQFSELKKKQMKQTNQANQINSKNASFTSTIPSEELHSKRMNHFEQSLAEIQADFNNAVTVPIPETPNFYDNVKEEPIGSNMSELIARTLAQRNFELESIHNTNNNTKIDANTWLKPAETSIKTDKALQHENHKMQLEQKQIQYQYKHQELPTLIQIGEEVKAPIIKKQLTWAENLNNDSVEEIKLDIKETNETIFSKLKHIKSEVSIEIDTQIQLQNMNQRINELDEKISTIIKMMHKELE</sequence>
<feature type="coiled-coil region" evidence="1">
    <location>
        <begin position="279"/>
        <end position="306"/>
    </location>
</feature>
<evidence type="ECO:0000313" key="2">
    <source>
        <dbReference type="EMBL" id="QHS85214.1"/>
    </source>
</evidence>
<organism evidence="2">
    <name type="scientific">viral metagenome</name>
    <dbReference type="NCBI Taxonomy" id="1070528"/>
    <lineage>
        <taxon>unclassified sequences</taxon>
        <taxon>metagenomes</taxon>
        <taxon>organismal metagenomes</taxon>
    </lineage>
</organism>
<dbReference type="EMBL" id="MN739042">
    <property type="protein sequence ID" value="QHS85214.1"/>
    <property type="molecule type" value="Genomic_DNA"/>
</dbReference>
<reference evidence="2" key="1">
    <citation type="journal article" date="2020" name="Nature">
        <title>Giant virus diversity and host interactions through global metagenomics.</title>
        <authorList>
            <person name="Schulz F."/>
            <person name="Roux S."/>
            <person name="Paez-Espino D."/>
            <person name="Jungbluth S."/>
            <person name="Walsh D.A."/>
            <person name="Denef V.J."/>
            <person name="McMahon K.D."/>
            <person name="Konstantinidis K.T."/>
            <person name="Eloe-Fadrosh E.A."/>
            <person name="Kyrpides N.C."/>
            <person name="Woyke T."/>
        </authorList>
    </citation>
    <scope>NUCLEOTIDE SEQUENCE</scope>
    <source>
        <strain evidence="2">GVMAG-M-3300009182-78</strain>
    </source>
</reference>
<protein>
    <submittedName>
        <fullName evidence="2">Uncharacterized protein</fullName>
    </submittedName>
</protein>